<dbReference type="Proteomes" id="UP000095209">
    <property type="component" value="Unassembled WGS sequence"/>
</dbReference>
<dbReference type="EMBL" id="MJEH01000061">
    <property type="protein sequence ID" value="OEH91481.1"/>
    <property type="molecule type" value="Genomic_DNA"/>
</dbReference>
<feature type="signal peptide" evidence="1">
    <location>
        <begin position="1"/>
        <end position="22"/>
    </location>
</feature>
<keyword evidence="3" id="KW-1185">Reference proteome</keyword>
<dbReference type="AlphaFoldDB" id="A0A1E5LBM6"/>
<dbReference type="OrthoDB" id="2988958at2"/>
<organism evidence="2 3">
    <name type="scientific">Bacillus solimangrovi</name>
    <dbReference type="NCBI Taxonomy" id="1305675"/>
    <lineage>
        <taxon>Bacteria</taxon>
        <taxon>Bacillati</taxon>
        <taxon>Bacillota</taxon>
        <taxon>Bacilli</taxon>
        <taxon>Bacillales</taxon>
        <taxon>Bacillaceae</taxon>
        <taxon>Bacillus</taxon>
    </lineage>
</organism>
<dbReference type="InterPro" id="IPR019076">
    <property type="entry name" value="Spore_lipoprot_YhcN/YlaJ-like"/>
</dbReference>
<evidence type="ECO:0000313" key="3">
    <source>
        <dbReference type="Proteomes" id="UP000095209"/>
    </source>
</evidence>
<dbReference type="STRING" id="1305675.BFG57_05030"/>
<dbReference type="RefSeq" id="WP_069718489.1">
    <property type="nucleotide sequence ID" value="NZ_MJEH01000061.1"/>
</dbReference>
<name>A0A1E5LBM6_9BACI</name>
<accession>A0A1E5LBM6</accession>
<keyword evidence="1" id="KW-0732">Signal</keyword>
<dbReference type="Pfam" id="PF09580">
    <property type="entry name" value="Spore_YhcN_YlaJ"/>
    <property type="match status" value="1"/>
</dbReference>
<gene>
    <name evidence="2" type="ORF">BFG57_05030</name>
</gene>
<evidence type="ECO:0000256" key="1">
    <source>
        <dbReference type="SAM" id="SignalP"/>
    </source>
</evidence>
<evidence type="ECO:0000313" key="2">
    <source>
        <dbReference type="EMBL" id="OEH91481.1"/>
    </source>
</evidence>
<evidence type="ECO:0008006" key="4">
    <source>
        <dbReference type="Google" id="ProtNLM"/>
    </source>
</evidence>
<dbReference type="PROSITE" id="PS51257">
    <property type="entry name" value="PROKAR_LIPOPROTEIN"/>
    <property type="match status" value="1"/>
</dbReference>
<reference evidence="2 3" key="1">
    <citation type="submission" date="2016-08" db="EMBL/GenBank/DDBJ databases">
        <title>Genome of Bacillus solimangrovi GH2-4.</title>
        <authorList>
            <person name="Lim S."/>
            <person name="Kim B.-C."/>
        </authorList>
    </citation>
    <scope>NUCLEOTIDE SEQUENCE [LARGE SCALE GENOMIC DNA]</scope>
    <source>
        <strain evidence="2 3">GH2-4</strain>
    </source>
</reference>
<proteinExistence type="predicted"/>
<feature type="chain" id="PRO_5009180850" description="Spore cortex protein CoxA" evidence="1">
    <location>
        <begin position="23"/>
        <end position="229"/>
    </location>
</feature>
<protein>
    <recommendedName>
        <fullName evidence="4">Spore cortex protein CoxA</fullName>
    </recommendedName>
</protein>
<sequence>MRKTLLTLSTACLLGGLVGCGANNEALDTRYNDNAQPIGYYTNDTDTNRYRGTGMGDYTMRYENRGTENMSGKNGLNRVGTNQMGTGNYSRNDQNFHRQMNTSLNAPPNGRYYHSNYDGKLAESISRKVSEMREVRDARCVVSENTVLVAIDTNENNRVDIENKVRREVEGMTRGKEVRVVTDRGMYNRITDVDNRLRNGDGMREVGSDIQAIMNDLGNAMSRPFENNR</sequence>
<comment type="caution">
    <text evidence="2">The sequence shown here is derived from an EMBL/GenBank/DDBJ whole genome shotgun (WGS) entry which is preliminary data.</text>
</comment>